<feature type="compositionally biased region" description="Low complexity" evidence="1">
    <location>
        <begin position="739"/>
        <end position="749"/>
    </location>
</feature>
<name>A0A7S1INX2_9EUGL</name>
<feature type="region of interest" description="Disordered" evidence="1">
    <location>
        <begin position="920"/>
        <end position="989"/>
    </location>
</feature>
<feature type="region of interest" description="Disordered" evidence="1">
    <location>
        <begin position="1028"/>
        <end position="1171"/>
    </location>
</feature>
<feature type="compositionally biased region" description="Polar residues" evidence="1">
    <location>
        <begin position="1161"/>
        <end position="1171"/>
    </location>
</feature>
<feature type="compositionally biased region" description="Polar residues" evidence="1">
    <location>
        <begin position="247"/>
        <end position="260"/>
    </location>
</feature>
<feature type="region of interest" description="Disordered" evidence="1">
    <location>
        <begin position="731"/>
        <end position="757"/>
    </location>
</feature>
<feature type="compositionally biased region" description="Polar residues" evidence="1">
    <location>
        <begin position="688"/>
        <end position="698"/>
    </location>
</feature>
<feature type="region of interest" description="Disordered" evidence="1">
    <location>
        <begin position="687"/>
        <end position="717"/>
    </location>
</feature>
<protein>
    <submittedName>
        <fullName evidence="2">Uncharacterized protein</fullName>
    </submittedName>
</protein>
<feature type="region of interest" description="Disordered" evidence="1">
    <location>
        <begin position="116"/>
        <end position="338"/>
    </location>
</feature>
<feature type="compositionally biased region" description="Basic and acidic residues" evidence="1">
    <location>
        <begin position="297"/>
        <end position="331"/>
    </location>
</feature>
<reference evidence="2" key="1">
    <citation type="submission" date="2021-01" db="EMBL/GenBank/DDBJ databases">
        <authorList>
            <person name="Corre E."/>
            <person name="Pelletier E."/>
            <person name="Niang G."/>
            <person name="Scheremetjew M."/>
            <person name="Finn R."/>
            <person name="Kale V."/>
            <person name="Holt S."/>
            <person name="Cochrane G."/>
            <person name="Meng A."/>
            <person name="Brown T."/>
            <person name="Cohen L."/>
        </authorList>
    </citation>
    <scope>NUCLEOTIDE SEQUENCE</scope>
    <source>
        <strain evidence="2">NIES-381</strain>
    </source>
</reference>
<feature type="region of interest" description="Disordered" evidence="1">
    <location>
        <begin position="1246"/>
        <end position="1366"/>
    </location>
</feature>
<evidence type="ECO:0000313" key="2">
    <source>
        <dbReference type="EMBL" id="CAD9018299.1"/>
    </source>
</evidence>
<proteinExistence type="predicted"/>
<feature type="compositionally biased region" description="Basic and acidic residues" evidence="1">
    <location>
        <begin position="1105"/>
        <end position="1118"/>
    </location>
</feature>
<sequence length="1366" mass="144394">MSAAGYLLNLHAFEGIVDDTVVLKQSPHLDATSQGEPHHDVICAGAVEEAGEASKGSVVDVATHSSSKVELKAVEAMGPSSTSGVSQVIPHVEVEGEKHTVKEEGVCTDEEKQAVEEAERKATQEGKQETKEEIQRKAQEEAGEVKNNVEQKVEGGLEGPAKEDFGQKVKEEAVQEAKLDGDHEAKKDIVQMPNVGTHKVENEVVRTAQEEAKEYENEVSKQKSEEQTESKTKEEVGQMSHEGIELQANNEAVQAIQKAQQKGEEVVEHEEAEKNATEECPHNAEKEAGQEVMQDQQAEHAAEQSTDKPETNAKKEAEPKGKEQVECKASVEAEPNAEDGTQLKVMEGTDREAKKEVEHETKETCAAKCMVESVSMDKQDSLEPLAEEVPIARGLMKAPQHTAPEGSQVAIDLVAATSVPCSLGPQAALEMAPGAATASAREAEPGVSQDMSTRVAPEAAAVPTTEATDVAAATSWALPASNQDNLGVDVDAAEFYLEADGVLDKIAQLHHSILRRKTAHLSQQQRETWLQETMALQQNRRRSTPAATRRESWGCVVRSGMPEMAETGLDATRRVSSVHMETVDEAGPLCVLEHVEAEGTMGLPVHTMDQRQLSGMQSPMLPTGSPNTQQATAWPEAPTAGGLFQGPQQMDTSGCQPSTATAWSLVSGSGAVSASCSIPKAPCAPDNECSTNQPTSQMGASSPPASSSVSGVDPTGVPGYVTPSSLSVAAGSIHGPESLPGTPALTPPALSGPGEGEDWCIPAAGTHCELPKGPQVTDDTIPASISVAAGPTHGQMSLPMTLTSFKPPPARPTDAGLEIQHQSSKCVQNGSDLCPISPEFMPIHASSICPSAEYDTQPPSGSHPLPSGAQALDSGQLPTDTATATLQTPQQSPGTAPASNGLATGRRFCTPESAQAVLQRASNSYRRSCSIDTLSPGPGASMLSRSASPPHPAPPRSTHSATPGGPGSVVTAWANPRAGTVTPKRPPSPFYMDEIGNKVYLQNVQIPDFHSNTKVAVPKIRLAAATRETSKGRPHATVQRGSDSHRVPLSTRSPLASTTMDRGLGRATARPPLLAPGATLIASPVYGHHSDSKRPQDHQNIPRAADPHPERHNRERQASRAIGSAGCMPTPGCTVQGAQPQLPRSAASTTPGSAGRPPLPHSSNARPPTLDSTTLALASRSRPENSPGHAGGRCASVGHCSSVDSLAIKHYVPYDPQSSYEQYSDRRTPLGSLRYSEVLAELKAEELDIRSQRESSQSPPPQADDPDLSPTTWQLQATSPVHPPRPKTSRGPAQRGGSPHASSARIPTPQQRSSTPRQQGPPKRSQPSPRRVGSARASRRSASETPSTSSLRRKMGEIDALLSRAR</sequence>
<feature type="compositionally biased region" description="Polar residues" evidence="1">
    <location>
        <begin position="1308"/>
        <end position="1318"/>
    </location>
</feature>
<feature type="compositionally biased region" description="Low complexity" evidence="1">
    <location>
        <begin position="699"/>
        <end position="712"/>
    </location>
</feature>
<organism evidence="2">
    <name type="scientific">Eutreptiella gymnastica</name>
    <dbReference type="NCBI Taxonomy" id="73025"/>
    <lineage>
        <taxon>Eukaryota</taxon>
        <taxon>Discoba</taxon>
        <taxon>Euglenozoa</taxon>
        <taxon>Euglenida</taxon>
        <taxon>Spirocuta</taxon>
        <taxon>Euglenophyceae</taxon>
        <taxon>Eutreptiales</taxon>
        <taxon>Eutreptiaceae</taxon>
        <taxon>Eutreptiella</taxon>
    </lineage>
</organism>
<feature type="compositionally biased region" description="Polar residues" evidence="1">
    <location>
        <begin position="876"/>
        <end position="902"/>
    </location>
</feature>
<feature type="compositionally biased region" description="Low complexity" evidence="1">
    <location>
        <begin position="1327"/>
        <end position="1336"/>
    </location>
</feature>
<feature type="region of interest" description="Disordered" evidence="1">
    <location>
        <begin position="851"/>
        <end position="906"/>
    </location>
</feature>
<feature type="compositionally biased region" description="Basic and acidic residues" evidence="1">
    <location>
        <begin position="198"/>
        <end position="236"/>
    </location>
</feature>
<gene>
    <name evidence="2" type="ORF">EGYM00392_LOCUS29409</name>
</gene>
<feature type="compositionally biased region" description="Basic and acidic residues" evidence="1">
    <location>
        <begin position="116"/>
        <end position="189"/>
    </location>
</feature>
<feature type="compositionally biased region" description="Polar residues" evidence="1">
    <location>
        <begin position="1050"/>
        <end position="1060"/>
    </location>
</feature>
<evidence type="ECO:0000256" key="1">
    <source>
        <dbReference type="SAM" id="MobiDB-lite"/>
    </source>
</evidence>
<feature type="compositionally biased region" description="Polar residues" evidence="1">
    <location>
        <begin position="920"/>
        <end position="933"/>
    </location>
</feature>
<feature type="compositionally biased region" description="Basic and acidic residues" evidence="1">
    <location>
        <begin position="261"/>
        <end position="289"/>
    </location>
</feature>
<feature type="compositionally biased region" description="Basic and acidic residues" evidence="1">
    <location>
        <begin position="1088"/>
        <end position="1097"/>
    </location>
</feature>
<accession>A0A7S1INX2</accession>
<dbReference type="EMBL" id="HBGA01078836">
    <property type="protein sequence ID" value="CAD9018299.1"/>
    <property type="molecule type" value="Transcribed_RNA"/>
</dbReference>